<sequence>MSKQPASRAQWLALPLRLSLLALVAVAISGNFTNYGGMQEALQADLGMSSQSIGLLSTFLYVGIAGGYVLGGLLVDRFGPRRVLIGALLGIGLFNEQLAFMPSLKGVLQCRLLVGVAAGIAIVAGSQSAARLPGRAAPIGQGLFGGAMQVGAGIGLFASPFLLPFVEEWESIFALWGLLALALALAWMRGAPPEPQEGQAPQPRRGAAMLPRLLVAFRERRLLLLGLVHLGSLGMGQAVAPWLAVFFASTLFHLSLPQAATIGACGLLLGAMTRPLGGVLLTHGPWKPRLLRVSGLLAWIGLLVLVLCPTALQMLFAGQAPPVAHVLVSLGGVLLAVAGWTLPYSSVFSHADRIGQAQHLGRGTAQSVTMLLSAPASAFGPALIGWLHAQASFPSIFALLCWIQLGILLIAFLLEPSLVQTGSRSARMRMRRLSPQGHVPQTWASP</sequence>
<dbReference type="InterPro" id="IPR020846">
    <property type="entry name" value="MFS_dom"/>
</dbReference>
<organism evidence="7 8">
    <name type="scientific">Reticulibacter mediterranei</name>
    <dbReference type="NCBI Taxonomy" id="2778369"/>
    <lineage>
        <taxon>Bacteria</taxon>
        <taxon>Bacillati</taxon>
        <taxon>Chloroflexota</taxon>
        <taxon>Ktedonobacteria</taxon>
        <taxon>Ktedonobacterales</taxon>
        <taxon>Reticulibacteraceae</taxon>
        <taxon>Reticulibacter</taxon>
    </lineage>
</organism>
<gene>
    <name evidence="7" type="ORF">KSF_087260</name>
</gene>
<dbReference type="GO" id="GO:0005886">
    <property type="term" value="C:plasma membrane"/>
    <property type="evidence" value="ECO:0007669"/>
    <property type="project" value="UniProtKB-SubCell"/>
</dbReference>
<dbReference type="PROSITE" id="PS50850">
    <property type="entry name" value="MFS"/>
    <property type="match status" value="1"/>
</dbReference>
<keyword evidence="4 5" id="KW-0472">Membrane</keyword>
<keyword evidence="3 5" id="KW-1133">Transmembrane helix</keyword>
<keyword evidence="8" id="KW-1185">Reference proteome</keyword>
<name>A0A8J3N7J6_9CHLR</name>
<dbReference type="InterPro" id="IPR050382">
    <property type="entry name" value="MFS_Na/Anion_cotransporter"/>
</dbReference>
<dbReference type="EMBL" id="BNJK01000002">
    <property type="protein sequence ID" value="GHO98678.1"/>
    <property type="molecule type" value="Genomic_DNA"/>
</dbReference>
<dbReference type="SUPFAM" id="SSF103473">
    <property type="entry name" value="MFS general substrate transporter"/>
    <property type="match status" value="1"/>
</dbReference>
<dbReference type="Proteomes" id="UP000597444">
    <property type="component" value="Unassembled WGS sequence"/>
</dbReference>
<dbReference type="GO" id="GO:0022857">
    <property type="term" value="F:transmembrane transporter activity"/>
    <property type="evidence" value="ECO:0007669"/>
    <property type="project" value="InterPro"/>
</dbReference>
<evidence type="ECO:0000256" key="5">
    <source>
        <dbReference type="SAM" id="Phobius"/>
    </source>
</evidence>
<feature type="domain" description="Major facilitator superfamily (MFS) profile" evidence="6">
    <location>
        <begin position="17"/>
        <end position="419"/>
    </location>
</feature>
<comment type="caution">
    <text evidence="7">The sequence shown here is derived from an EMBL/GenBank/DDBJ whole genome shotgun (WGS) entry which is preliminary data.</text>
</comment>
<keyword evidence="2 5" id="KW-0812">Transmembrane</keyword>
<feature type="transmembrane region" description="Helical" evidence="5">
    <location>
        <begin position="53"/>
        <end position="75"/>
    </location>
</feature>
<feature type="transmembrane region" description="Helical" evidence="5">
    <location>
        <begin position="112"/>
        <end position="130"/>
    </location>
</feature>
<comment type="subcellular location">
    <subcellularLocation>
        <location evidence="1">Cell membrane</location>
        <topology evidence="1">Multi-pass membrane protein</topology>
    </subcellularLocation>
</comment>
<evidence type="ECO:0000256" key="3">
    <source>
        <dbReference type="ARBA" id="ARBA00022989"/>
    </source>
</evidence>
<dbReference type="PANTHER" id="PTHR11662">
    <property type="entry name" value="SOLUTE CARRIER FAMILY 17"/>
    <property type="match status" value="1"/>
</dbReference>
<dbReference type="InterPro" id="IPR036259">
    <property type="entry name" value="MFS_trans_sf"/>
</dbReference>
<accession>A0A8J3N7J6</accession>
<feature type="transmembrane region" description="Helical" evidence="5">
    <location>
        <begin position="323"/>
        <end position="347"/>
    </location>
</feature>
<proteinExistence type="predicted"/>
<feature type="transmembrane region" description="Helical" evidence="5">
    <location>
        <begin position="169"/>
        <end position="188"/>
    </location>
</feature>
<dbReference type="Pfam" id="PF07690">
    <property type="entry name" value="MFS_1"/>
    <property type="match status" value="1"/>
</dbReference>
<dbReference type="CDD" id="cd06174">
    <property type="entry name" value="MFS"/>
    <property type="match status" value="1"/>
</dbReference>
<protein>
    <recommendedName>
        <fullName evidence="6">Major facilitator superfamily (MFS) profile domain-containing protein</fullName>
    </recommendedName>
</protein>
<feature type="transmembrane region" description="Helical" evidence="5">
    <location>
        <begin position="293"/>
        <end position="317"/>
    </location>
</feature>
<evidence type="ECO:0000259" key="6">
    <source>
        <dbReference type="PROSITE" id="PS50850"/>
    </source>
</evidence>
<feature type="transmembrane region" description="Helical" evidence="5">
    <location>
        <begin position="142"/>
        <end position="163"/>
    </location>
</feature>
<evidence type="ECO:0000256" key="4">
    <source>
        <dbReference type="ARBA" id="ARBA00023136"/>
    </source>
</evidence>
<dbReference type="PANTHER" id="PTHR11662:SF399">
    <property type="entry name" value="FI19708P1-RELATED"/>
    <property type="match status" value="1"/>
</dbReference>
<feature type="transmembrane region" description="Helical" evidence="5">
    <location>
        <begin position="82"/>
        <end position="100"/>
    </location>
</feature>
<dbReference type="AlphaFoldDB" id="A0A8J3N7J6"/>
<feature type="transmembrane region" description="Helical" evidence="5">
    <location>
        <begin position="368"/>
        <end position="389"/>
    </location>
</feature>
<evidence type="ECO:0000313" key="8">
    <source>
        <dbReference type="Proteomes" id="UP000597444"/>
    </source>
</evidence>
<evidence type="ECO:0000256" key="1">
    <source>
        <dbReference type="ARBA" id="ARBA00004651"/>
    </source>
</evidence>
<feature type="transmembrane region" description="Helical" evidence="5">
    <location>
        <begin position="395"/>
        <end position="414"/>
    </location>
</feature>
<dbReference type="InterPro" id="IPR011701">
    <property type="entry name" value="MFS"/>
</dbReference>
<reference evidence="7" key="1">
    <citation type="submission" date="2020-10" db="EMBL/GenBank/DDBJ databases">
        <title>Taxonomic study of unclassified bacteria belonging to the class Ktedonobacteria.</title>
        <authorList>
            <person name="Yabe S."/>
            <person name="Wang C.M."/>
            <person name="Zheng Y."/>
            <person name="Sakai Y."/>
            <person name="Cavaletti L."/>
            <person name="Monciardini P."/>
            <person name="Donadio S."/>
        </authorList>
    </citation>
    <scope>NUCLEOTIDE SEQUENCE</scope>
    <source>
        <strain evidence="7">ID150040</strain>
    </source>
</reference>
<evidence type="ECO:0000256" key="2">
    <source>
        <dbReference type="ARBA" id="ARBA00022692"/>
    </source>
</evidence>
<feature type="transmembrane region" description="Helical" evidence="5">
    <location>
        <begin position="222"/>
        <end position="247"/>
    </location>
</feature>
<dbReference type="RefSeq" id="WP_220209382.1">
    <property type="nucleotide sequence ID" value="NZ_BNJK01000002.1"/>
</dbReference>
<evidence type="ECO:0000313" key="7">
    <source>
        <dbReference type="EMBL" id="GHO98678.1"/>
    </source>
</evidence>
<feature type="transmembrane region" description="Helical" evidence="5">
    <location>
        <begin position="259"/>
        <end position="281"/>
    </location>
</feature>
<dbReference type="Gene3D" id="1.20.1250.20">
    <property type="entry name" value="MFS general substrate transporter like domains"/>
    <property type="match status" value="2"/>
</dbReference>